<dbReference type="EMBL" id="JABKKJ010000013">
    <property type="protein sequence ID" value="NPE25537.1"/>
    <property type="molecule type" value="Genomic_DNA"/>
</dbReference>
<dbReference type="Pfam" id="PF04991">
    <property type="entry name" value="LicD"/>
    <property type="match status" value="1"/>
</dbReference>
<dbReference type="InterPro" id="IPR052942">
    <property type="entry name" value="LPS_cholinephosphotransferase"/>
</dbReference>
<feature type="domain" description="LicD/FKTN/FKRP nucleotidyltransferase" evidence="1">
    <location>
        <begin position="2"/>
        <end position="221"/>
    </location>
</feature>
<dbReference type="Proteomes" id="UP000820977">
    <property type="component" value="Unassembled WGS sequence"/>
</dbReference>
<reference evidence="2 3" key="1">
    <citation type="submission" date="2020-05" db="EMBL/GenBank/DDBJ databases">
        <title>Distinct polysaccharide utilization as determinants for interspecies competition between intestinal Prevotella spp.</title>
        <authorList>
            <person name="Galvez E.J.C."/>
            <person name="Iljazovic A."/>
            <person name="Strowig T."/>
        </authorList>
    </citation>
    <scope>NUCLEOTIDE SEQUENCE [LARGE SCALE GENOMIC DNA]</scope>
    <source>
        <strain evidence="2 3">PCHR</strain>
    </source>
</reference>
<evidence type="ECO:0000313" key="3">
    <source>
        <dbReference type="Proteomes" id="UP000820977"/>
    </source>
</evidence>
<comment type="caution">
    <text evidence="2">The sequence shown here is derived from an EMBL/GenBank/DDBJ whole genome shotgun (WGS) entry which is preliminary data.</text>
</comment>
<dbReference type="PANTHER" id="PTHR43404">
    <property type="entry name" value="LIPOPOLYSACCHARIDE CHOLINEPHOSPHOTRANSFERASE LICD"/>
    <property type="match status" value="1"/>
</dbReference>
<evidence type="ECO:0000313" key="2">
    <source>
        <dbReference type="EMBL" id="NPE25537.1"/>
    </source>
</evidence>
<proteinExistence type="predicted"/>
<keyword evidence="3" id="KW-1185">Reference proteome</keyword>
<sequence>MKNNLRYFISGGTLLGAIRHKGFIPWDDDIDFMMLREDYDRFIRLYKETDKSPFHIYSHEIYPSYPYPYAKIDDSRTIMKEEINDAQNFGVNIDIFPIDIAPLNDEEQKKVIRRNKRLINILTLKRLPIKKERGIIKNAILFLSHLIFYFYPTKSIIRKIDRNARCMNGMTTGKRGCLVWGYGKKEIIDESDFADSVYAEFENTRFATLSGWHNYLTSLFGDYMQLPPEEKRVTHHHFKAYWK</sequence>
<protein>
    <submittedName>
        <fullName evidence="2">LicD family protein</fullName>
    </submittedName>
</protein>
<name>A0ABX2B562_9BACT</name>
<gene>
    <name evidence="2" type="ORF">HPS54_08435</name>
</gene>
<organism evidence="2 3">
    <name type="scientific">Xylanibacter caecicola</name>
    <dbReference type="NCBI Taxonomy" id="2736294"/>
    <lineage>
        <taxon>Bacteria</taxon>
        <taxon>Pseudomonadati</taxon>
        <taxon>Bacteroidota</taxon>
        <taxon>Bacteroidia</taxon>
        <taxon>Bacteroidales</taxon>
        <taxon>Prevotellaceae</taxon>
        <taxon>Xylanibacter</taxon>
    </lineage>
</organism>
<dbReference type="InterPro" id="IPR007074">
    <property type="entry name" value="LicD/FKTN/FKRP_NTP_transf"/>
</dbReference>
<dbReference type="PANTHER" id="PTHR43404:SF2">
    <property type="entry name" value="LIPOPOLYSACCHARIDE CHOLINEPHOSPHOTRANSFERASE LICD"/>
    <property type="match status" value="1"/>
</dbReference>
<dbReference type="RefSeq" id="WP_172345004.1">
    <property type="nucleotide sequence ID" value="NZ_CASYYZ010000078.1"/>
</dbReference>
<evidence type="ECO:0000259" key="1">
    <source>
        <dbReference type="Pfam" id="PF04991"/>
    </source>
</evidence>
<accession>A0ABX2B562</accession>